<reference evidence="1 2" key="1">
    <citation type="journal article" date="2014" name="Agronomy (Basel)">
        <title>A Draft Genome Sequence for Ensete ventricosum, the Drought-Tolerant Tree Against Hunger.</title>
        <authorList>
            <person name="Harrison J."/>
            <person name="Moore K.A."/>
            <person name="Paszkiewicz K."/>
            <person name="Jones T."/>
            <person name="Grant M."/>
            <person name="Ambacheew D."/>
            <person name="Muzemil S."/>
            <person name="Studholme D.J."/>
        </authorList>
    </citation>
    <scope>NUCLEOTIDE SEQUENCE [LARGE SCALE GENOMIC DNA]</scope>
</reference>
<gene>
    <name evidence="1" type="ORF">B296_00042036</name>
</gene>
<evidence type="ECO:0000313" key="1">
    <source>
        <dbReference type="EMBL" id="RRT36320.1"/>
    </source>
</evidence>
<organism evidence="1 2">
    <name type="scientific">Ensete ventricosum</name>
    <name type="common">Abyssinian banana</name>
    <name type="synonym">Musa ensete</name>
    <dbReference type="NCBI Taxonomy" id="4639"/>
    <lineage>
        <taxon>Eukaryota</taxon>
        <taxon>Viridiplantae</taxon>
        <taxon>Streptophyta</taxon>
        <taxon>Embryophyta</taxon>
        <taxon>Tracheophyta</taxon>
        <taxon>Spermatophyta</taxon>
        <taxon>Magnoliopsida</taxon>
        <taxon>Liliopsida</taxon>
        <taxon>Zingiberales</taxon>
        <taxon>Musaceae</taxon>
        <taxon>Ensete</taxon>
    </lineage>
</organism>
<accession>A0A426XA49</accession>
<protein>
    <submittedName>
        <fullName evidence="1">Uncharacterized protein</fullName>
    </submittedName>
</protein>
<dbReference type="Proteomes" id="UP000287651">
    <property type="component" value="Unassembled WGS sequence"/>
</dbReference>
<dbReference type="EMBL" id="AMZH03023755">
    <property type="protein sequence ID" value="RRT36320.1"/>
    <property type="molecule type" value="Genomic_DNA"/>
</dbReference>
<proteinExistence type="predicted"/>
<name>A0A426XA49_ENSVE</name>
<comment type="caution">
    <text evidence="1">The sequence shown here is derived from an EMBL/GenBank/DDBJ whole genome shotgun (WGS) entry which is preliminary data.</text>
</comment>
<sequence>MMYLRRRVVSPFEEAKEREREPIFCVVGRRFYTEEEVVRMFDLTPAVTSGMTESYSKPVDIVVWDEDMMHHAILIARGGGVGWRIIRTSPPRMLILPPT</sequence>
<dbReference type="AlphaFoldDB" id="A0A426XA49"/>
<evidence type="ECO:0000313" key="2">
    <source>
        <dbReference type="Proteomes" id="UP000287651"/>
    </source>
</evidence>